<evidence type="ECO:0008006" key="4">
    <source>
        <dbReference type="Google" id="ProtNLM"/>
    </source>
</evidence>
<gene>
    <name evidence="2" type="ORF">ACFSKW_50270</name>
</gene>
<accession>A0ABW4TE84</accession>
<keyword evidence="1" id="KW-0812">Transmembrane</keyword>
<organism evidence="2 3">
    <name type="scientific">Nonomuraea mangrovi</name>
    <dbReference type="NCBI Taxonomy" id="2316207"/>
    <lineage>
        <taxon>Bacteria</taxon>
        <taxon>Bacillati</taxon>
        <taxon>Actinomycetota</taxon>
        <taxon>Actinomycetes</taxon>
        <taxon>Streptosporangiales</taxon>
        <taxon>Streptosporangiaceae</taxon>
        <taxon>Nonomuraea</taxon>
    </lineage>
</organism>
<feature type="transmembrane region" description="Helical" evidence="1">
    <location>
        <begin position="108"/>
        <end position="126"/>
    </location>
</feature>
<keyword evidence="1" id="KW-0472">Membrane</keyword>
<dbReference type="RefSeq" id="WP_379582160.1">
    <property type="nucleotide sequence ID" value="NZ_JBHUFV010000094.1"/>
</dbReference>
<keyword evidence="1" id="KW-1133">Transmembrane helix</keyword>
<reference evidence="3" key="1">
    <citation type="journal article" date="2019" name="Int. J. Syst. Evol. Microbiol.">
        <title>The Global Catalogue of Microorganisms (GCM) 10K type strain sequencing project: providing services to taxonomists for standard genome sequencing and annotation.</title>
        <authorList>
            <consortium name="The Broad Institute Genomics Platform"/>
            <consortium name="The Broad Institute Genome Sequencing Center for Infectious Disease"/>
            <person name="Wu L."/>
            <person name="Ma J."/>
        </authorList>
    </citation>
    <scope>NUCLEOTIDE SEQUENCE [LARGE SCALE GENOMIC DNA]</scope>
    <source>
        <strain evidence="3">ICMP 6774ER</strain>
    </source>
</reference>
<keyword evidence="3" id="KW-1185">Reference proteome</keyword>
<sequence>MSARTWLRAGLAFLAVTQFAVGGWALLFPRSFFAIPWVGMRMPYNEHLMMDYGAMSLATSVVLGVSVFVVRRSLARTALAVYLVFAVPHLAIHLRLLDHLTPGERVPLLIGLPAAIVIPLVLLALTSRLDKA</sequence>
<feature type="transmembrane region" description="Helical" evidence="1">
    <location>
        <begin position="77"/>
        <end position="96"/>
    </location>
</feature>
<feature type="transmembrane region" description="Helical" evidence="1">
    <location>
        <begin position="49"/>
        <end position="70"/>
    </location>
</feature>
<evidence type="ECO:0000313" key="3">
    <source>
        <dbReference type="Proteomes" id="UP001597368"/>
    </source>
</evidence>
<name>A0ABW4TE84_9ACTN</name>
<proteinExistence type="predicted"/>
<comment type="caution">
    <text evidence="2">The sequence shown here is derived from an EMBL/GenBank/DDBJ whole genome shotgun (WGS) entry which is preliminary data.</text>
</comment>
<protein>
    <recommendedName>
        <fullName evidence="4">DUF4345 domain-containing protein</fullName>
    </recommendedName>
</protein>
<evidence type="ECO:0000313" key="2">
    <source>
        <dbReference type="EMBL" id="MFD1939673.1"/>
    </source>
</evidence>
<dbReference type="EMBL" id="JBHUFV010000094">
    <property type="protein sequence ID" value="MFD1939673.1"/>
    <property type="molecule type" value="Genomic_DNA"/>
</dbReference>
<dbReference type="Proteomes" id="UP001597368">
    <property type="component" value="Unassembled WGS sequence"/>
</dbReference>
<evidence type="ECO:0000256" key="1">
    <source>
        <dbReference type="SAM" id="Phobius"/>
    </source>
</evidence>